<dbReference type="Pfam" id="PF02518">
    <property type="entry name" value="HATPase_c"/>
    <property type="match status" value="1"/>
</dbReference>
<gene>
    <name evidence="11" type="ORF">FSB76_15065</name>
</gene>
<dbReference type="Pfam" id="PF00512">
    <property type="entry name" value="HisKA"/>
    <property type="match status" value="1"/>
</dbReference>
<dbReference type="EC" id="2.7.13.3" evidence="2"/>
<feature type="chain" id="PRO_5022894916" description="histidine kinase" evidence="9">
    <location>
        <begin position="28"/>
        <end position="641"/>
    </location>
</feature>
<feature type="transmembrane region" description="Helical" evidence="8">
    <location>
        <begin position="363"/>
        <end position="382"/>
    </location>
</feature>
<keyword evidence="8" id="KW-1133">Transmembrane helix</keyword>
<dbReference type="PROSITE" id="PS50005">
    <property type="entry name" value="TPR"/>
    <property type="match status" value="2"/>
</dbReference>
<keyword evidence="4" id="KW-0808">Transferase</keyword>
<keyword evidence="5" id="KW-0418">Kinase</keyword>
<dbReference type="CDD" id="cd00082">
    <property type="entry name" value="HisKA"/>
    <property type="match status" value="1"/>
</dbReference>
<evidence type="ECO:0000256" key="9">
    <source>
        <dbReference type="SAM" id="SignalP"/>
    </source>
</evidence>
<keyword evidence="8" id="KW-0812">Transmembrane</keyword>
<organism evidence="11 12">
    <name type="scientific">Mucilaginibacter ginsenosidivorax</name>
    <dbReference type="NCBI Taxonomy" id="862126"/>
    <lineage>
        <taxon>Bacteria</taxon>
        <taxon>Pseudomonadati</taxon>
        <taxon>Bacteroidota</taxon>
        <taxon>Sphingobacteriia</taxon>
        <taxon>Sphingobacteriales</taxon>
        <taxon>Sphingobacteriaceae</taxon>
        <taxon>Mucilaginibacter</taxon>
    </lineage>
</organism>
<dbReference type="SMART" id="SM00388">
    <property type="entry name" value="HisKA"/>
    <property type="match status" value="1"/>
</dbReference>
<dbReference type="SUPFAM" id="SSF47384">
    <property type="entry name" value="Homodimeric domain of signal transducing histidine kinase"/>
    <property type="match status" value="1"/>
</dbReference>
<sequence length="641" mass="71967">MKISTIRIFCRVIAACVLLFEGVTCFAQTQLPLLAQWQKAAQQPGYKNDTASVNLLNSLSLGYRYNQADSSLYFAKQALQLAQFQKNKPGQIASLNNIGMAYYVLGEYFQSLDAASKLMQLSNTIDYQPGVANAYQVMGLIFLGQNKFEDAINQFAKALDGFTKVNDQAKIARMYFDIGLCYDELGLPKKAFTYLDKALNTGELIKDEHIISMTYNRMGETFFHLKNYPQAIVYYQKVLNAHYQDNWERDFAFSGLAQTYYGMGLYQLAITNANKGLNLASQANSRYDIVRALKILSESYAALEDYGNAYRNEALYKINNDSLLNDTKEKEINYLHLKQQQVDNIRLEKENELNKQKLNSTRLIIIIISLAAIFVIIILLIISRSNMHKTALNKALKQQSHEISRQKEALDDLNHTKDMLFSVISHDLRSPFAAIMQTIDLVRSGDVDDAEQKVLIDDFYRQVTIVNNMVNNMLVWAGGQQKGAGVEKTSLNLTGVVDEILSVSAFMAKNKQINIEHIHNGDQMVSADPNHVKIIIQNLVGNAIKFTPERGIIVIHYTCDDKYRAIHVKDSGIGISEPKIEKLFKVVGKEISGDGTNKETGAGIGLALVKQFVDINKGSIEIKSEVGKGTEFIVYLLKADV</sequence>
<evidence type="ECO:0000256" key="2">
    <source>
        <dbReference type="ARBA" id="ARBA00012438"/>
    </source>
</evidence>
<keyword evidence="7" id="KW-0802">TPR repeat</keyword>
<dbReference type="PANTHER" id="PTHR43711">
    <property type="entry name" value="TWO-COMPONENT HISTIDINE KINASE"/>
    <property type="match status" value="1"/>
</dbReference>
<evidence type="ECO:0000256" key="8">
    <source>
        <dbReference type="SAM" id="Phobius"/>
    </source>
</evidence>
<dbReference type="InterPro" id="IPR036097">
    <property type="entry name" value="HisK_dim/P_sf"/>
</dbReference>
<dbReference type="Gene3D" id="1.25.40.10">
    <property type="entry name" value="Tetratricopeptide repeat domain"/>
    <property type="match status" value="2"/>
</dbReference>
<dbReference type="InterPro" id="IPR011990">
    <property type="entry name" value="TPR-like_helical_dom_sf"/>
</dbReference>
<dbReference type="EMBL" id="CP042437">
    <property type="protein sequence ID" value="QEC77200.1"/>
    <property type="molecule type" value="Genomic_DNA"/>
</dbReference>
<dbReference type="OrthoDB" id="9810447at2"/>
<dbReference type="SUPFAM" id="SSF55874">
    <property type="entry name" value="ATPase domain of HSP90 chaperone/DNA topoisomerase II/histidine kinase"/>
    <property type="match status" value="1"/>
</dbReference>
<keyword evidence="6" id="KW-0902">Two-component regulatory system</keyword>
<reference evidence="11 12" key="1">
    <citation type="journal article" date="2013" name="J. Microbiol.">
        <title>Mucilaginibacter ginsenosidivorax sp. nov., with ginsenoside converting activity isolated from sediment.</title>
        <authorList>
            <person name="Kim J.K."/>
            <person name="Choi T.E."/>
            <person name="Liu Q.M."/>
            <person name="Park H.Y."/>
            <person name="Yi T.H."/>
            <person name="Yoon M.H."/>
            <person name="Kim S.C."/>
            <person name="Im W.T."/>
        </authorList>
    </citation>
    <scope>NUCLEOTIDE SEQUENCE [LARGE SCALE GENOMIC DNA]</scope>
    <source>
        <strain evidence="11 12">KHI28</strain>
    </source>
</reference>
<dbReference type="PANTHER" id="PTHR43711:SF26">
    <property type="entry name" value="SENSOR HISTIDINE KINASE RCSC"/>
    <property type="match status" value="1"/>
</dbReference>
<dbReference type="InterPro" id="IPR004358">
    <property type="entry name" value="Sig_transdc_His_kin-like_C"/>
</dbReference>
<evidence type="ECO:0000256" key="1">
    <source>
        <dbReference type="ARBA" id="ARBA00000085"/>
    </source>
</evidence>
<keyword evidence="12" id="KW-1185">Reference proteome</keyword>
<keyword evidence="9" id="KW-0732">Signal</keyword>
<dbReference type="InterPro" id="IPR019734">
    <property type="entry name" value="TPR_rpt"/>
</dbReference>
<accession>A0A5B8VZT4</accession>
<dbReference type="SUPFAM" id="SSF48452">
    <property type="entry name" value="TPR-like"/>
    <property type="match status" value="2"/>
</dbReference>
<dbReference type="InterPro" id="IPR005467">
    <property type="entry name" value="His_kinase_dom"/>
</dbReference>
<evidence type="ECO:0000259" key="10">
    <source>
        <dbReference type="PROSITE" id="PS50109"/>
    </source>
</evidence>
<dbReference type="SMART" id="SM00387">
    <property type="entry name" value="HATPase_c"/>
    <property type="match status" value="1"/>
</dbReference>
<feature type="repeat" description="TPR" evidence="7">
    <location>
        <begin position="132"/>
        <end position="165"/>
    </location>
</feature>
<protein>
    <recommendedName>
        <fullName evidence="2">histidine kinase</fullName>
        <ecNumber evidence="2">2.7.13.3</ecNumber>
    </recommendedName>
</protein>
<dbReference type="InterPro" id="IPR036890">
    <property type="entry name" value="HATPase_C_sf"/>
</dbReference>
<dbReference type="AlphaFoldDB" id="A0A5B8VZT4"/>
<evidence type="ECO:0000256" key="7">
    <source>
        <dbReference type="PROSITE-ProRule" id="PRU00339"/>
    </source>
</evidence>
<evidence type="ECO:0000313" key="11">
    <source>
        <dbReference type="EMBL" id="QEC77200.1"/>
    </source>
</evidence>
<dbReference type="Pfam" id="PF13181">
    <property type="entry name" value="TPR_8"/>
    <property type="match status" value="1"/>
</dbReference>
<keyword evidence="8" id="KW-0472">Membrane</keyword>
<name>A0A5B8VZT4_9SPHI</name>
<dbReference type="GO" id="GO:0000155">
    <property type="term" value="F:phosphorelay sensor kinase activity"/>
    <property type="evidence" value="ECO:0007669"/>
    <property type="project" value="InterPro"/>
</dbReference>
<evidence type="ECO:0000256" key="3">
    <source>
        <dbReference type="ARBA" id="ARBA00022553"/>
    </source>
</evidence>
<keyword evidence="3" id="KW-0597">Phosphoprotein</keyword>
<dbReference type="Gene3D" id="3.30.565.10">
    <property type="entry name" value="Histidine kinase-like ATPase, C-terminal domain"/>
    <property type="match status" value="1"/>
</dbReference>
<comment type="catalytic activity">
    <reaction evidence="1">
        <text>ATP + protein L-histidine = ADP + protein N-phospho-L-histidine.</text>
        <dbReference type="EC" id="2.7.13.3"/>
    </reaction>
</comment>
<dbReference type="KEGG" id="mgk:FSB76_15065"/>
<dbReference type="PROSITE" id="PS50109">
    <property type="entry name" value="HIS_KIN"/>
    <property type="match status" value="1"/>
</dbReference>
<feature type="domain" description="Histidine kinase" evidence="10">
    <location>
        <begin position="423"/>
        <end position="640"/>
    </location>
</feature>
<feature type="repeat" description="TPR" evidence="7">
    <location>
        <begin position="212"/>
        <end position="245"/>
    </location>
</feature>
<dbReference type="PRINTS" id="PR00344">
    <property type="entry name" value="BCTRLSENSOR"/>
</dbReference>
<dbReference type="Pfam" id="PF13424">
    <property type="entry name" value="TPR_12"/>
    <property type="match status" value="2"/>
</dbReference>
<dbReference type="SMART" id="SM00028">
    <property type="entry name" value="TPR"/>
    <property type="match status" value="5"/>
</dbReference>
<dbReference type="Gene3D" id="1.10.287.130">
    <property type="match status" value="1"/>
</dbReference>
<proteinExistence type="predicted"/>
<evidence type="ECO:0000313" key="12">
    <source>
        <dbReference type="Proteomes" id="UP000321362"/>
    </source>
</evidence>
<dbReference type="InterPro" id="IPR003594">
    <property type="entry name" value="HATPase_dom"/>
</dbReference>
<evidence type="ECO:0000256" key="6">
    <source>
        <dbReference type="ARBA" id="ARBA00023012"/>
    </source>
</evidence>
<dbReference type="RefSeq" id="WP_147054676.1">
    <property type="nucleotide sequence ID" value="NZ_CP042437.1"/>
</dbReference>
<dbReference type="Proteomes" id="UP000321362">
    <property type="component" value="Chromosome"/>
</dbReference>
<evidence type="ECO:0000256" key="4">
    <source>
        <dbReference type="ARBA" id="ARBA00022679"/>
    </source>
</evidence>
<dbReference type="InterPro" id="IPR003661">
    <property type="entry name" value="HisK_dim/P_dom"/>
</dbReference>
<evidence type="ECO:0000256" key="5">
    <source>
        <dbReference type="ARBA" id="ARBA00022777"/>
    </source>
</evidence>
<dbReference type="InterPro" id="IPR050736">
    <property type="entry name" value="Sensor_HK_Regulatory"/>
</dbReference>
<feature type="signal peptide" evidence="9">
    <location>
        <begin position="1"/>
        <end position="27"/>
    </location>
</feature>